<gene>
    <name evidence="1" type="primary">68</name>
    <name evidence="1" type="ORF">TANK_68</name>
</gene>
<dbReference type="EMBL" id="KU160669">
    <property type="protein sequence ID" value="ALY10603.1"/>
    <property type="molecule type" value="Genomic_DNA"/>
</dbReference>
<keyword evidence="2" id="KW-1185">Reference proteome</keyword>
<accession>A0A0U4JV67</accession>
<name>A0A0U4JV67_9CAUD</name>
<protein>
    <submittedName>
        <fullName evidence="1">Uncharacterized protein</fullName>
    </submittedName>
</protein>
<dbReference type="RefSeq" id="YP_009604093.1">
    <property type="nucleotide sequence ID" value="NC_041961.1"/>
</dbReference>
<evidence type="ECO:0000313" key="2">
    <source>
        <dbReference type="Proteomes" id="UP000224284"/>
    </source>
</evidence>
<reference evidence="1 2" key="1">
    <citation type="submission" date="2015-11" db="EMBL/GenBank/DDBJ databases">
        <authorList>
            <person name="Menninger J.E."/>
            <person name="Lamey M.E."/>
            <person name="Lindemann J.M."/>
            <person name="Martynyuk T."/>
            <person name="Mele F.E."/>
            <person name="Nabua C.T."/>
            <person name="Napoli C.K."/>
            <person name="Santiago L.M."/>
            <person name="Sweetman A.T."/>
            <person name="Weinstein J.L."/>
            <person name="Barrett N.A."/>
            <person name="Buerkert T.R."/>
            <person name="Cautela J.A."/>
            <person name="Egan M.S."/>
            <person name="Erb J.E."/>
            <person name="Garrigan K.E."/>
            <person name="Hagan D.J."/>
            <person name="Hartwell M.C."/>
            <person name="Hyduchak K.M."/>
            <person name="Jacob A.E."/>
            <person name="DeNigris D.M."/>
            <person name="London S.C."/>
            <person name="King-Smith C."/>
            <person name="Lee-Soety J.Y."/>
            <person name="Bradley K.W."/>
            <person name="Asai D.J."/>
            <person name="Bowman C.A."/>
            <person name="Russell D.A."/>
            <person name="Pope W.H."/>
            <person name="Jacobs-Sera D."/>
            <person name="Hendrix R.W."/>
            <person name="Hatfull G.F."/>
        </authorList>
    </citation>
    <scope>NUCLEOTIDE SEQUENCE [LARGE SCALE GENOMIC DNA]</scope>
</reference>
<sequence>MGYNVEATAVEVTIPAAKLPEALAALKALNQRDDLKTGGSSTGEKWFAWMDPDYDKNLHTVEDIMQEVGFQDNEMTAEGFRLGWYDSKTGGEEHFLRALAPFVDEGSYVEWEGEDRAKWRNVFRGGEMLTQTGTVTYEED</sequence>
<proteinExistence type="predicted"/>
<dbReference type="KEGG" id="vg:40079983"/>
<organism evidence="1 2">
    <name type="scientific">Arthrobacter phage Tank</name>
    <dbReference type="NCBI Taxonomy" id="1772319"/>
    <lineage>
        <taxon>Viruses</taxon>
        <taxon>Duplodnaviria</taxon>
        <taxon>Heunggongvirae</taxon>
        <taxon>Uroviricota</taxon>
        <taxon>Caudoviricetes</taxon>
        <taxon>Tankvirus</taxon>
        <taxon>Tankvirus tank</taxon>
    </lineage>
</organism>
<dbReference type="Proteomes" id="UP000224284">
    <property type="component" value="Segment"/>
</dbReference>
<evidence type="ECO:0000313" key="1">
    <source>
        <dbReference type="EMBL" id="ALY10603.1"/>
    </source>
</evidence>
<dbReference type="GeneID" id="40079983"/>